<dbReference type="InterPro" id="IPR050327">
    <property type="entry name" value="Proton-linked_MCT"/>
</dbReference>
<feature type="domain" description="Major facilitator superfamily (MFS) profile" evidence="5">
    <location>
        <begin position="1"/>
        <end position="383"/>
    </location>
</feature>
<feature type="transmembrane region" description="Helical" evidence="4">
    <location>
        <begin position="205"/>
        <end position="224"/>
    </location>
</feature>
<evidence type="ECO:0000313" key="7">
    <source>
        <dbReference type="Proteomes" id="UP000628017"/>
    </source>
</evidence>
<keyword evidence="1 4" id="KW-0812">Transmembrane</keyword>
<gene>
    <name evidence="6" type="ORF">GCM10011498_19250</name>
</gene>
<comment type="caution">
    <text evidence="6">The sequence shown here is derived from an EMBL/GenBank/DDBJ whole genome shotgun (WGS) entry which is preliminary data.</text>
</comment>
<sequence>MLLTFLSSFGQTYFISIFAGEIQSAFDLSHGDWGGLYFLGTMVSGMLMIWAGSSADHFRVRVLAVMVMATLAVLCIAMSRISAVWLLPFLVFGLRFTGQGMLSHIAVVAMARWFVRARGKAISYAGLGFALGQAILPVVFVALMLHYDWQSLWLISAVFLILCIPLLLWLLKAERIPSDVSTSSDATGMSARHWTRKEVLSDWRFWGLIPIATLSSTFGTALFFQQVHLAEVKGWSHVELVALFPIYTATLVVSGLFGGWAVDRWGSVRLLAFSQIPMAIGFVMLGMSDSLLVAAIAFAIVGVGGGAYATIGASFWPEVYGTRSIGSIKALATALMVFGSAVGPAFTGWGIDLGVNFPDQMVAYAVYMVLVSLWTAYVTRRIRVDITAPVAA</sequence>
<dbReference type="Proteomes" id="UP000628017">
    <property type="component" value="Unassembled WGS sequence"/>
</dbReference>
<evidence type="ECO:0000259" key="5">
    <source>
        <dbReference type="PROSITE" id="PS50850"/>
    </source>
</evidence>
<feature type="transmembrane region" description="Helical" evidence="4">
    <location>
        <begin position="269"/>
        <end position="287"/>
    </location>
</feature>
<evidence type="ECO:0000256" key="1">
    <source>
        <dbReference type="ARBA" id="ARBA00022692"/>
    </source>
</evidence>
<dbReference type="EMBL" id="BMKA01000002">
    <property type="protein sequence ID" value="GGA18668.1"/>
    <property type="molecule type" value="Genomic_DNA"/>
</dbReference>
<reference evidence="6" key="2">
    <citation type="submission" date="2020-09" db="EMBL/GenBank/DDBJ databases">
        <authorList>
            <person name="Sun Q."/>
            <person name="Zhou Y."/>
        </authorList>
    </citation>
    <scope>NUCLEOTIDE SEQUENCE</scope>
    <source>
        <strain evidence="6">CGMCC 1.15880</strain>
    </source>
</reference>
<keyword evidence="2 4" id="KW-1133">Transmembrane helix</keyword>
<dbReference type="GO" id="GO:0022857">
    <property type="term" value="F:transmembrane transporter activity"/>
    <property type="evidence" value="ECO:0007669"/>
    <property type="project" value="InterPro"/>
</dbReference>
<dbReference type="PROSITE" id="PS50850">
    <property type="entry name" value="MFS"/>
    <property type="match status" value="1"/>
</dbReference>
<evidence type="ECO:0000256" key="4">
    <source>
        <dbReference type="SAM" id="Phobius"/>
    </source>
</evidence>
<dbReference type="RefSeq" id="WP_229678495.1">
    <property type="nucleotide sequence ID" value="NZ_BMKA01000002.1"/>
</dbReference>
<dbReference type="Gene3D" id="1.20.1250.20">
    <property type="entry name" value="MFS general substrate transporter like domains"/>
    <property type="match status" value="1"/>
</dbReference>
<feature type="transmembrane region" description="Helical" evidence="4">
    <location>
        <begin position="328"/>
        <end position="349"/>
    </location>
</feature>
<accession>A0A916VPW3</accession>
<name>A0A916VPW3_9RHOB</name>
<feature type="transmembrane region" description="Helical" evidence="4">
    <location>
        <begin position="151"/>
        <end position="171"/>
    </location>
</feature>
<feature type="transmembrane region" description="Helical" evidence="4">
    <location>
        <begin position="293"/>
        <end position="316"/>
    </location>
</feature>
<evidence type="ECO:0000313" key="6">
    <source>
        <dbReference type="EMBL" id="GGA18668.1"/>
    </source>
</evidence>
<keyword evidence="7" id="KW-1185">Reference proteome</keyword>
<protein>
    <submittedName>
        <fullName evidence="6">MFS transporter</fullName>
    </submittedName>
</protein>
<dbReference type="InterPro" id="IPR011701">
    <property type="entry name" value="MFS"/>
</dbReference>
<evidence type="ECO:0000256" key="2">
    <source>
        <dbReference type="ARBA" id="ARBA00022989"/>
    </source>
</evidence>
<organism evidence="6 7">
    <name type="scientific">Neptunicoccus cionae</name>
    <dbReference type="NCBI Taxonomy" id="2035344"/>
    <lineage>
        <taxon>Bacteria</taxon>
        <taxon>Pseudomonadati</taxon>
        <taxon>Pseudomonadota</taxon>
        <taxon>Alphaproteobacteria</taxon>
        <taxon>Rhodobacterales</taxon>
        <taxon>Paracoccaceae</taxon>
        <taxon>Neptunicoccus</taxon>
    </lineage>
</organism>
<dbReference type="Pfam" id="PF07690">
    <property type="entry name" value="MFS_1"/>
    <property type="match status" value="1"/>
</dbReference>
<dbReference type="PANTHER" id="PTHR11360:SF308">
    <property type="entry name" value="BLL3089 PROTEIN"/>
    <property type="match status" value="1"/>
</dbReference>
<feature type="transmembrane region" description="Helical" evidence="4">
    <location>
        <begin position="60"/>
        <end position="79"/>
    </location>
</feature>
<feature type="transmembrane region" description="Helical" evidence="4">
    <location>
        <begin position="361"/>
        <end position="379"/>
    </location>
</feature>
<keyword evidence="3 4" id="KW-0472">Membrane</keyword>
<reference evidence="6" key="1">
    <citation type="journal article" date="2014" name="Int. J. Syst. Evol. Microbiol.">
        <title>Complete genome sequence of Corynebacterium casei LMG S-19264T (=DSM 44701T), isolated from a smear-ripened cheese.</title>
        <authorList>
            <consortium name="US DOE Joint Genome Institute (JGI-PGF)"/>
            <person name="Walter F."/>
            <person name="Albersmeier A."/>
            <person name="Kalinowski J."/>
            <person name="Ruckert C."/>
        </authorList>
    </citation>
    <scope>NUCLEOTIDE SEQUENCE</scope>
    <source>
        <strain evidence="6">CGMCC 1.15880</strain>
    </source>
</reference>
<feature type="transmembrane region" description="Helical" evidence="4">
    <location>
        <begin position="35"/>
        <end position="53"/>
    </location>
</feature>
<feature type="transmembrane region" description="Helical" evidence="4">
    <location>
        <begin position="121"/>
        <end position="145"/>
    </location>
</feature>
<proteinExistence type="predicted"/>
<dbReference type="PANTHER" id="PTHR11360">
    <property type="entry name" value="MONOCARBOXYLATE TRANSPORTER"/>
    <property type="match status" value="1"/>
</dbReference>
<dbReference type="SUPFAM" id="SSF103473">
    <property type="entry name" value="MFS general substrate transporter"/>
    <property type="match status" value="1"/>
</dbReference>
<feature type="transmembrane region" description="Helical" evidence="4">
    <location>
        <begin position="85"/>
        <end position="109"/>
    </location>
</feature>
<dbReference type="AlphaFoldDB" id="A0A916VPW3"/>
<dbReference type="InterPro" id="IPR020846">
    <property type="entry name" value="MFS_dom"/>
</dbReference>
<feature type="transmembrane region" description="Helical" evidence="4">
    <location>
        <begin position="244"/>
        <end position="262"/>
    </location>
</feature>
<dbReference type="InterPro" id="IPR036259">
    <property type="entry name" value="MFS_trans_sf"/>
</dbReference>
<evidence type="ECO:0000256" key="3">
    <source>
        <dbReference type="ARBA" id="ARBA00023136"/>
    </source>
</evidence>